<dbReference type="InterPro" id="IPR029052">
    <property type="entry name" value="Metallo-depent_PP-like"/>
</dbReference>
<dbReference type="GO" id="GO:0016787">
    <property type="term" value="F:hydrolase activity"/>
    <property type="evidence" value="ECO:0007669"/>
    <property type="project" value="InterPro"/>
</dbReference>
<dbReference type="EMBL" id="PDNZ01000005">
    <property type="protein sequence ID" value="PWW81881.1"/>
    <property type="molecule type" value="Genomic_DNA"/>
</dbReference>
<reference evidence="3" key="1">
    <citation type="submission" date="2017-10" db="EMBL/GenBank/DDBJ databases">
        <authorList>
            <person name="Gaisin V.A."/>
            <person name="Rysina M.S."/>
            <person name="Grouzdev D.S."/>
        </authorList>
    </citation>
    <scope>NUCLEOTIDE SEQUENCE [LARGE SCALE GENOMIC DNA]</scope>
    <source>
        <strain evidence="3">V1</strain>
    </source>
</reference>
<dbReference type="Pfam" id="PF00149">
    <property type="entry name" value="Metallophos"/>
    <property type="match status" value="1"/>
</dbReference>
<accession>A0A317T8X4</accession>
<sequence length="359" mass="42047">MKLLNNNDKHPHLERLLERSKNIDLDGESRILILSDLHMGNGGRRDEFRHNAALVDAVMSKYYLPEKYSLILNGDIEELFKFPLDDIVAQWRHIYQLFLRFNETGFFLRTIGNHDASLQDEKDYLLAPFLLESLKLSYRQENILVFHGHQASVFLWETYPVVSRSIVWFLRYVAKPFGIRNFSIAYNSRRRFAIEKSIYDFSNNAKIVSVIGHTHRPLFESLSKVDYLNYRIEELCRAFPAAQKQEREIIQDKISTLKEELAACYEQGKKIGLRSGVYNNLTIPSVFNSGCAIGKRGITALEIDHEKIRLVYWYNGKQSRKFLSDRDSRPIRLDGTSYYRIVLNEDHLDYVFSRLHLLA</sequence>
<dbReference type="Proteomes" id="UP000246278">
    <property type="component" value="Unassembled WGS sequence"/>
</dbReference>
<evidence type="ECO:0000313" key="3">
    <source>
        <dbReference type="Proteomes" id="UP000246278"/>
    </source>
</evidence>
<name>A0A317T8X4_9CHLB</name>
<dbReference type="OrthoDB" id="9773199at2"/>
<proteinExistence type="predicted"/>
<dbReference type="Gene3D" id="3.60.21.10">
    <property type="match status" value="1"/>
</dbReference>
<evidence type="ECO:0000259" key="1">
    <source>
        <dbReference type="Pfam" id="PF00149"/>
    </source>
</evidence>
<protein>
    <submittedName>
        <fullName evidence="2">Metallophosphoesterase</fullName>
    </submittedName>
</protein>
<feature type="domain" description="Calcineurin-like phosphoesterase" evidence="1">
    <location>
        <begin position="30"/>
        <end position="216"/>
    </location>
</feature>
<dbReference type="SUPFAM" id="SSF56300">
    <property type="entry name" value="Metallo-dependent phosphatases"/>
    <property type="match status" value="1"/>
</dbReference>
<comment type="caution">
    <text evidence="2">The sequence shown here is derived from an EMBL/GenBank/DDBJ whole genome shotgun (WGS) entry which is preliminary data.</text>
</comment>
<dbReference type="InterPro" id="IPR004843">
    <property type="entry name" value="Calcineurin-like_PHP"/>
</dbReference>
<dbReference type="AlphaFoldDB" id="A0A317T8X4"/>
<gene>
    <name evidence="2" type="ORF">CR164_08680</name>
</gene>
<organism evidence="2 3">
    <name type="scientific">Prosthecochloris marina</name>
    <dbReference type="NCBI Taxonomy" id="2017681"/>
    <lineage>
        <taxon>Bacteria</taxon>
        <taxon>Pseudomonadati</taxon>
        <taxon>Chlorobiota</taxon>
        <taxon>Chlorobiia</taxon>
        <taxon>Chlorobiales</taxon>
        <taxon>Chlorobiaceae</taxon>
        <taxon>Prosthecochloris</taxon>
    </lineage>
</organism>
<dbReference type="RefSeq" id="WP_110023553.1">
    <property type="nucleotide sequence ID" value="NZ_PDNZ01000005.1"/>
</dbReference>
<keyword evidence="3" id="KW-1185">Reference proteome</keyword>
<evidence type="ECO:0000313" key="2">
    <source>
        <dbReference type="EMBL" id="PWW81881.1"/>
    </source>
</evidence>